<dbReference type="InterPro" id="IPR001705">
    <property type="entry name" value="Ribosomal_bL33"/>
</dbReference>
<proteinExistence type="inferred from homology"/>
<dbReference type="KEGG" id="fcy:FRACYDRAFT_184379"/>
<dbReference type="Proteomes" id="UP000095751">
    <property type="component" value="Unassembled WGS sequence"/>
</dbReference>
<reference evidence="5 6" key="1">
    <citation type="submission" date="2016-09" db="EMBL/GenBank/DDBJ databases">
        <title>Extensive genetic diversity and differential bi-allelic expression allows diatom success in the polar Southern Ocean.</title>
        <authorList>
            <consortium name="DOE Joint Genome Institute"/>
            <person name="Mock T."/>
            <person name="Otillar R.P."/>
            <person name="Strauss J."/>
            <person name="Dupont C."/>
            <person name="Frickenhaus S."/>
            <person name="Maumus F."/>
            <person name="Mcmullan M."/>
            <person name="Sanges R."/>
            <person name="Schmutz J."/>
            <person name="Toseland A."/>
            <person name="Valas R."/>
            <person name="Veluchamy A."/>
            <person name="Ward B.J."/>
            <person name="Allen A."/>
            <person name="Barry K."/>
            <person name="Falciatore A."/>
            <person name="Ferrante M."/>
            <person name="Fortunato A.E."/>
            <person name="Gloeckner G."/>
            <person name="Gruber A."/>
            <person name="Hipkin R."/>
            <person name="Janech M."/>
            <person name="Kroth P."/>
            <person name="Leese F."/>
            <person name="Lindquist E."/>
            <person name="Lyon B.R."/>
            <person name="Martin J."/>
            <person name="Mayer C."/>
            <person name="Parker M."/>
            <person name="Quesneville H."/>
            <person name="Raymond J."/>
            <person name="Uhlig C."/>
            <person name="Valentin K.U."/>
            <person name="Worden A.Z."/>
            <person name="Armbrust E.V."/>
            <person name="Bowler C."/>
            <person name="Green B."/>
            <person name="Moulton V."/>
            <person name="Van Oosterhout C."/>
            <person name="Grigoriev I."/>
        </authorList>
    </citation>
    <scope>NUCLEOTIDE SEQUENCE [LARGE SCALE GENOMIC DNA]</scope>
    <source>
        <strain evidence="5 6">CCMP1102</strain>
    </source>
</reference>
<dbReference type="SUPFAM" id="SSF57829">
    <property type="entry name" value="Zn-binding ribosomal proteins"/>
    <property type="match status" value="1"/>
</dbReference>
<dbReference type="AlphaFoldDB" id="A0A1E7FGE9"/>
<dbReference type="PANTHER" id="PTHR15238:SF1">
    <property type="entry name" value="LARGE RIBOSOMAL SUBUNIT PROTEIN BL33M"/>
    <property type="match status" value="1"/>
</dbReference>
<dbReference type="GO" id="GO:0005737">
    <property type="term" value="C:cytoplasm"/>
    <property type="evidence" value="ECO:0007669"/>
    <property type="project" value="UniProtKB-ARBA"/>
</dbReference>
<dbReference type="NCBIfam" id="TIGR01023">
    <property type="entry name" value="rpmG_bact"/>
    <property type="match status" value="1"/>
</dbReference>
<dbReference type="Pfam" id="PF00471">
    <property type="entry name" value="Ribosomal_L33"/>
    <property type="match status" value="1"/>
</dbReference>
<dbReference type="GO" id="GO:0006412">
    <property type="term" value="P:translation"/>
    <property type="evidence" value="ECO:0007669"/>
    <property type="project" value="InterPro"/>
</dbReference>
<name>A0A1E7FGE9_9STRA</name>
<keyword evidence="6" id="KW-1185">Reference proteome</keyword>
<comment type="similarity">
    <text evidence="1">Belongs to the bacterial ribosomal protein bL33 family.</text>
</comment>
<dbReference type="OrthoDB" id="275534at2759"/>
<keyword evidence="3" id="KW-0687">Ribonucleoprotein</keyword>
<protein>
    <recommendedName>
        <fullName evidence="4">Large ribosomal subunit protein bL33c</fullName>
    </recommendedName>
</protein>
<evidence type="ECO:0000256" key="3">
    <source>
        <dbReference type="ARBA" id="ARBA00023274"/>
    </source>
</evidence>
<dbReference type="GO" id="GO:0015934">
    <property type="term" value="C:large ribosomal subunit"/>
    <property type="evidence" value="ECO:0007669"/>
    <property type="project" value="TreeGrafter"/>
</dbReference>
<sequence length="57" mass="6554">MARGKGKTVPIKLLSSAGTGFFYTTRKNVSNTQHKMAFVKYDPIVQRRVLFKEHKIK</sequence>
<gene>
    <name evidence="5" type="ORF">FRACYDRAFT_184379</name>
</gene>
<dbReference type="NCBIfam" id="NF001860">
    <property type="entry name" value="PRK00595.1"/>
    <property type="match status" value="1"/>
</dbReference>
<accession>A0A1E7FGE9</accession>
<evidence type="ECO:0000313" key="5">
    <source>
        <dbReference type="EMBL" id="OEU17250.1"/>
    </source>
</evidence>
<evidence type="ECO:0000256" key="4">
    <source>
        <dbReference type="ARBA" id="ARBA00035276"/>
    </source>
</evidence>
<dbReference type="PANTHER" id="PTHR15238">
    <property type="entry name" value="54S RIBOSOMAL PROTEIN L39, MITOCHONDRIAL"/>
    <property type="match status" value="1"/>
</dbReference>
<evidence type="ECO:0000256" key="2">
    <source>
        <dbReference type="ARBA" id="ARBA00022980"/>
    </source>
</evidence>
<dbReference type="PROSITE" id="PS00582">
    <property type="entry name" value="RIBOSOMAL_L33"/>
    <property type="match status" value="1"/>
</dbReference>
<keyword evidence="2 5" id="KW-0689">Ribosomal protein</keyword>
<evidence type="ECO:0000313" key="6">
    <source>
        <dbReference type="Proteomes" id="UP000095751"/>
    </source>
</evidence>
<evidence type="ECO:0000256" key="1">
    <source>
        <dbReference type="ARBA" id="ARBA00007596"/>
    </source>
</evidence>
<dbReference type="InterPro" id="IPR011332">
    <property type="entry name" value="Ribosomal_zn-bd"/>
</dbReference>
<dbReference type="InterPro" id="IPR018264">
    <property type="entry name" value="Ribosomal_bL33_CS"/>
</dbReference>
<dbReference type="InterPro" id="IPR038584">
    <property type="entry name" value="Ribosomal_bL33_sf"/>
</dbReference>
<dbReference type="GO" id="GO:0003735">
    <property type="term" value="F:structural constituent of ribosome"/>
    <property type="evidence" value="ECO:0007669"/>
    <property type="project" value="InterPro"/>
</dbReference>
<dbReference type="EMBL" id="KV784357">
    <property type="protein sequence ID" value="OEU17250.1"/>
    <property type="molecule type" value="Genomic_DNA"/>
</dbReference>
<dbReference type="Gene3D" id="2.20.28.120">
    <property type="entry name" value="Ribosomal protein L33"/>
    <property type="match status" value="1"/>
</dbReference>
<organism evidence="5 6">
    <name type="scientific">Fragilariopsis cylindrus CCMP1102</name>
    <dbReference type="NCBI Taxonomy" id="635003"/>
    <lineage>
        <taxon>Eukaryota</taxon>
        <taxon>Sar</taxon>
        <taxon>Stramenopiles</taxon>
        <taxon>Ochrophyta</taxon>
        <taxon>Bacillariophyta</taxon>
        <taxon>Bacillariophyceae</taxon>
        <taxon>Bacillariophycidae</taxon>
        <taxon>Bacillariales</taxon>
        <taxon>Bacillariaceae</taxon>
        <taxon>Fragilariopsis</taxon>
    </lineage>
</organism>
<dbReference type="InParanoid" id="A0A1E7FGE9"/>